<dbReference type="EMBL" id="MN739360">
    <property type="protein sequence ID" value="QHT00922.1"/>
    <property type="molecule type" value="Genomic_DNA"/>
</dbReference>
<evidence type="ECO:0000259" key="2">
    <source>
        <dbReference type="PROSITE" id="PS51194"/>
    </source>
</evidence>
<sequence>MEKYLQLLNKFDGIYPITAKMKKKEKGNVFETFTYHLIKHDPRLNNGLEKIWMFNDIPKNILAELNLPSTDKGIDLLAIINGKYYAIQCKFRQDPNKIISWGELSTFFGLSFGMNNKIAGGFFVTNTRNLCQEVINSKKVTAIYDDFYDDLTSNFFENIMSDKIKYERKHKNAPQIECVTAARIHYFENKRGYIEMACGTGKTLASYWIACSMSLGRTVIFVPSLQLLSQFYSDWVNQSYAEEKNLKYLLIGSDADVEDEIIEKSNGLMLHLNPDEIRKHLSEDVVVICTYQSSDKLAEACGKKITFDFGIFDEAHKTVGQKEKQFSRMLFDDELKINKRLFMTATPKIYVGKNDDIVSMDNKEIYGARIYTYNTSQAIENKMLTDYQVLSIYATDKSIMRDIKANKLVKFKKEFDAKEAKYLAIMLVILKKIYDGTINRLITYHNTIANAKRFAEFLCVVNRLMKNEQICINSIDGTDSIRARKNIIREFSEAKIGILCSARVLNEGVNIPAVDSICFVDARESTIDITQCIGRCLRLYEGKNMAYVIVPIFIKDFEEDFNKSNYHTPIKILKAMKNTDNDIVEYFKMKGHCKINKRNIMCNENYDVIYESKEIVFDEWRENVDCKLWEIIDTWNYMYDLVKKWIERKKNSKNTANLKLIAWCTSQRIKYKDEKLSNERIELLNNIDGWRWDPFLDAWNNKYADIQTYIYTNNKFPIDRENNNQETILARWAGTQRMSKNKKSLIDEQIKKLEELPGWTWGFESWETRYLKLQKFIEINDKLPSKHTKNKEEYTLARWVGSQRLKNKDGNLTDDQFEKLDALNIFLLSRNDIWMQRYLDLKKYININKKYPSRSNKDTKSKFLGGWIRTQRDKKKNKKLSPKKIKILESLPNWFWVHGTTEKKNISFDDKYLALKKWIETNKRMPLKNPNDVEENALHLWRRRQKSGDLSNDKIDMLEALDGWIWAVSVNKKYDIHFNELKEWVAEYDKLPLNNAENKTEKFLYSWMTRQRKAKRNDNLSNEQILKFEEIKRWRW</sequence>
<protein>
    <recommendedName>
        <fullName evidence="4">Helicase</fullName>
    </recommendedName>
</protein>
<name>A0A6C0C9Z7_9ZZZZ</name>
<dbReference type="PROSITE" id="PS51192">
    <property type="entry name" value="HELICASE_ATP_BIND_1"/>
    <property type="match status" value="1"/>
</dbReference>
<dbReference type="Gene3D" id="6.10.140.530">
    <property type="match status" value="5"/>
</dbReference>
<dbReference type="SUPFAM" id="SSF52980">
    <property type="entry name" value="Restriction endonuclease-like"/>
    <property type="match status" value="1"/>
</dbReference>
<reference evidence="3" key="1">
    <citation type="journal article" date="2020" name="Nature">
        <title>Giant virus diversity and host interactions through global metagenomics.</title>
        <authorList>
            <person name="Schulz F."/>
            <person name="Roux S."/>
            <person name="Paez-Espino D."/>
            <person name="Jungbluth S."/>
            <person name="Walsh D.A."/>
            <person name="Denef V.J."/>
            <person name="McMahon K.D."/>
            <person name="Konstantinidis K.T."/>
            <person name="Eloe-Fadrosh E.A."/>
            <person name="Kyrpides N.C."/>
            <person name="Woyke T."/>
        </authorList>
    </citation>
    <scope>NUCLEOTIDE SEQUENCE</scope>
    <source>
        <strain evidence="3">GVMAG-M-3300020192-26</strain>
    </source>
</reference>
<feature type="domain" description="Helicase C-terminal" evidence="2">
    <location>
        <begin position="429"/>
        <end position="576"/>
    </location>
</feature>
<dbReference type="PROSITE" id="PS51194">
    <property type="entry name" value="HELICASE_CTER"/>
    <property type="match status" value="1"/>
</dbReference>
<dbReference type="PANTHER" id="PTHR33418:SF1">
    <property type="entry name" value="HELICASE-ASSOCIATED DOMAIN-CONTAINING PROTEIN"/>
    <property type="match status" value="1"/>
</dbReference>
<dbReference type="Pfam" id="PF00271">
    <property type="entry name" value="Helicase_C"/>
    <property type="match status" value="1"/>
</dbReference>
<dbReference type="InterPro" id="IPR011335">
    <property type="entry name" value="Restrct_endonuc-II-like"/>
</dbReference>
<proteinExistence type="predicted"/>
<dbReference type="InterPro" id="IPR005114">
    <property type="entry name" value="Helicase_assoc"/>
</dbReference>
<dbReference type="AlphaFoldDB" id="A0A6C0C9Z7"/>
<dbReference type="Gene3D" id="3.40.50.300">
    <property type="entry name" value="P-loop containing nucleotide triphosphate hydrolases"/>
    <property type="match status" value="2"/>
</dbReference>
<dbReference type="SMART" id="SM00487">
    <property type="entry name" value="DEXDc"/>
    <property type="match status" value="1"/>
</dbReference>
<dbReference type="GO" id="GO:0003677">
    <property type="term" value="F:DNA binding"/>
    <property type="evidence" value="ECO:0007669"/>
    <property type="project" value="InterPro"/>
</dbReference>
<dbReference type="GO" id="GO:0005524">
    <property type="term" value="F:ATP binding"/>
    <property type="evidence" value="ECO:0007669"/>
    <property type="project" value="InterPro"/>
</dbReference>
<dbReference type="Pfam" id="PF13156">
    <property type="entry name" value="Mrr_cat_2"/>
    <property type="match status" value="1"/>
</dbReference>
<evidence type="ECO:0000313" key="3">
    <source>
        <dbReference type="EMBL" id="QHT00922.1"/>
    </source>
</evidence>
<dbReference type="PANTHER" id="PTHR33418">
    <property type="entry name" value="HELICASE-ASSOCIATED"/>
    <property type="match status" value="1"/>
</dbReference>
<evidence type="ECO:0000259" key="1">
    <source>
        <dbReference type="PROSITE" id="PS51192"/>
    </source>
</evidence>
<dbReference type="InterPro" id="IPR006935">
    <property type="entry name" value="Helicase/UvrB_N"/>
</dbReference>
<dbReference type="SMART" id="SM00490">
    <property type="entry name" value="HELICc"/>
    <property type="match status" value="1"/>
</dbReference>
<dbReference type="InterPro" id="IPR014001">
    <property type="entry name" value="Helicase_ATP-bd"/>
</dbReference>
<organism evidence="3">
    <name type="scientific">viral metagenome</name>
    <dbReference type="NCBI Taxonomy" id="1070528"/>
    <lineage>
        <taxon>unclassified sequences</taxon>
        <taxon>metagenomes</taxon>
        <taxon>organismal metagenomes</taxon>
    </lineage>
</organism>
<dbReference type="Pfam" id="PF04851">
    <property type="entry name" value="ResIII"/>
    <property type="match status" value="1"/>
</dbReference>
<dbReference type="InterPro" id="IPR027417">
    <property type="entry name" value="P-loop_NTPase"/>
</dbReference>
<evidence type="ECO:0008006" key="4">
    <source>
        <dbReference type="Google" id="ProtNLM"/>
    </source>
</evidence>
<dbReference type="InterPro" id="IPR001650">
    <property type="entry name" value="Helicase_C-like"/>
</dbReference>
<dbReference type="GO" id="GO:0016787">
    <property type="term" value="F:hydrolase activity"/>
    <property type="evidence" value="ECO:0007669"/>
    <property type="project" value="InterPro"/>
</dbReference>
<accession>A0A6C0C9Z7</accession>
<dbReference type="Pfam" id="PF03457">
    <property type="entry name" value="HA"/>
    <property type="match status" value="3"/>
</dbReference>
<feature type="domain" description="Helicase ATP-binding" evidence="1">
    <location>
        <begin position="183"/>
        <end position="365"/>
    </location>
</feature>
<dbReference type="InterPro" id="IPR039442">
    <property type="entry name" value="Mrr-like_dom"/>
</dbReference>
<dbReference type="SUPFAM" id="SSF52540">
    <property type="entry name" value="P-loop containing nucleoside triphosphate hydrolases"/>
    <property type="match status" value="1"/>
</dbReference>